<accession>A0A5E4N480</accession>
<keyword evidence="2" id="KW-1185">Reference proteome</keyword>
<dbReference type="OrthoDB" id="10470609at2759"/>
<proteinExistence type="predicted"/>
<name>A0A5E4N480_9HEMI</name>
<gene>
    <name evidence="1" type="ORF">CINCED_3A007062</name>
</gene>
<evidence type="ECO:0000313" key="2">
    <source>
        <dbReference type="Proteomes" id="UP000325440"/>
    </source>
</evidence>
<organism evidence="1 2">
    <name type="scientific">Cinara cedri</name>
    <dbReference type="NCBI Taxonomy" id="506608"/>
    <lineage>
        <taxon>Eukaryota</taxon>
        <taxon>Metazoa</taxon>
        <taxon>Ecdysozoa</taxon>
        <taxon>Arthropoda</taxon>
        <taxon>Hexapoda</taxon>
        <taxon>Insecta</taxon>
        <taxon>Pterygota</taxon>
        <taxon>Neoptera</taxon>
        <taxon>Paraneoptera</taxon>
        <taxon>Hemiptera</taxon>
        <taxon>Sternorrhyncha</taxon>
        <taxon>Aphidomorpha</taxon>
        <taxon>Aphidoidea</taxon>
        <taxon>Aphididae</taxon>
        <taxon>Lachninae</taxon>
        <taxon>Cinara</taxon>
    </lineage>
</organism>
<dbReference type="Proteomes" id="UP000325440">
    <property type="component" value="Unassembled WGS sequence"/>
</dbReference>
<evidence type="ECO:0000313" key="1">
    <source>
        <dbReference type="EMBL" id="VVC39440.1"/>
    </source>
</evidence>
<reference evidence="1 2" key="1">
    <citation type="submission" date="2019-08" db="EMBL/GenBank/DDBJ databases">
        <authorList>
            <person name="Alioto T."/>
            <person name="Alioto T."/>
            <person name="Gomez Garrido J."/>
        </authorList>
    </citation>
    <scope>NUCLEOTIDE SEQUENCE [LARGE SCALE GENOMIC DNA]</scope>
</reference>
<dbReference type="AlphaFoldDB" id="A0A5E4N480"/>
<sequence>MRTPPSDMRGIQMFIKSLQDEKIFTSLPKHDVSYVSQIRMYATNQFSRVLDNNAEHG</sequence>
<dbReference type="EMBL" id="CABPRJ010001895">
    <property type="protein sequence ID" value="VVC39440.1"/>
    <property type="molecule type" value="Genomic_DNA"/>
</dbReference>
<protein>
    <submittedName>
        <fullName evidence="1">Uncharacterized protein</fullName>
    </submittedName>
</protein>